<feature type="domain" description="TniQ" evidence="1">
    <location>
        <begin position="17"/>
        <end position="147"/>
    </location>
</feature>
<organism evidence="2 3">
    <name type="scientific">Dyella monticola</name>
    <dbReference type="NCBI Taxonomy" id="1927958"/>
    <lineage>
        <taxon>Bacteria</taxon>
        <taxon>Pseudomonadati</taxon>
        <taxon>Pseudomonadota</taxon>
        <taxon>Gammaproteobacteria</taxon>
        <taxon>Lysobacterales</taxon>
        <taxon>Rhodanobacteraceae</taxon>
        <taxon>Dyella</taxon>
    </lineage>
</organism>
<dbReference type="EMBL" id="QRBE01000019">
    <property type="protein sequence ID" value="RDS78958.1"/>
    <property type="molecule type" value="Genomic_DNA"/>
</dbReference>
<proteinExistence type="predicted"/>
<dbReference type="Pfam" id="PF06527">
    <property type="entry name" value="TniQ"/>
    <property type="match status" value="1"/>
</dbReference>
<comment type="caution">
    <text evidence="2">The sequence shown here is derived from an EMBL/GenBank/DDBJ whole genome shotgun (WGS) entry which is preliminary data.</text>
</comment>
<name>A0A370WS32_9GAMM</name>
<dbReference type="Proteomes" id="UP000254258">
    <property type="component" value="Unassembled WGS sequence"/>
</dbReference>
<dbReference type="OrthoDB" id="6052221at2"/>
<evidence type="ECO:0000313" key="2">
    <source>
        <dbReference type="EMBL" id="RDS78958.1"/>
    </source>
</evidence>
<protein>
    <recommendedName>
        <fullName evidence="1">TniQ domain-containing protein</fullName>
    </recommendedName>
</protein>
<accession>A0A370WS32</accession>
<keyword evidence="3" id="KW-1185">Reference proteome</keyword>
<evidence type="ECO:0000259" key="1">
    <source>
        <dbReference type="Pfam" id="PF06527"/>
    </source>
</evidence>
<gene>
    <name evidence="2" type="ORF">DWU98_20290</name>
</gene>
<reference evidence="2 3" key="1">
    <citation type="submission" date="2018-07" db="EMBL/GenBank/DDBJ databases">
        <title>Dyella monticola sp. nov. and Dyella psychrodurans sp. nov. isolated from monsoon evergreen broad-leaved forest soil of Dinghu Mountain, China.</title>
        <authorList>
            <person name="Gao Z."/>
            <person name="Qiu L."/>
        </authorList>
    </citation>
    <scope>NUCLEOTIDE SEQUENCE [LARGE SCALE GENOMIC DNA]</scope>
    <source>
        <strain evidence="2 3">4G-K06</strain>
    </source>
</reference>
<dbReference type="AlphaFoldDB" id="A0A370WS32"/>
<evidence type="ECO:0000313" key="3">
    <source>
        <dbReference type="Proteomes" id="UP000254258"/>
    </source>
</evidence>
<dbReference type="InterPro" id="IPR009492">
    <property type="entry name" value="TniQ"/>
</dbReference>
<sequence>MTRLAPLRLADTGTELVESVPSYVLRLAHTHGVSPLRVQRLIFSMRCADEVGPAVKFGALSFPALAGYSDATRTYLRRLEELTGQQILACGSLLKLAPMLAPNGTGAILGRLRWCPECFASGSPDCPERLIWQLKTAHVCPRDGCPLLIACPRCGSARASLRDIERRTKCHKCGHDLREWERRRRPLGHFYMWEQKQTEDLIRLVADTEWKGVGKDALKVVTNALAGETRQERRSRTEQMPTVTRLLERIRKRGACPQLTTVFLATAELGMAPRAVFESPLLVMQSRLIDSVPQGRPQLAVRRVPRESKERLREALIQMIAVPGSLLPPFRQLCCAAGMRASTFFQFDPDIYRRYGEYRKRELQDSRRERISRALWTAVLLELARQQEAAAELNLRQIGAAISSVTGATKAEAESVVHVAKLLIAALGDRLMPTIIDSVRFRNG</sequence>